<evidence type="ECO:0000313" key="2">
    <source>
        <dbReference type="EMBL" id="RDJ20751.1"/>
    </source>
</evidence>
<keyword evidence="3" id="KW-1185">Reference proteome</keyword>
<dbReference type="OrthoDB" id="8162731at2"/>
<gene>
    <name evidence="2" type="ORF">DWE98_22555</name>
</gene>
<evidence type="ECO:0000313" key="3">
    <source>
        <dbReference type="Proteomes" id="UP000255207"/>
    </source>
</evidence>
<accession>A0A370L0I4</accession>
<keyword evidence="1" id="KW-0732">Signal</keyword>
<sequence>MPLTSRALAAALACLLTASTASAEITDPEMTCAAYLKGAAGARTHKAGHAAGRGDVEARIRAFCAANPKMKAMDAEMTITGD</sequence>
<organism evidence="2 3">
    <name type="scientific">Bosea caraganae</name>
    <dbReference type="NCBI Taxonomy" id="2763117"/>
    <lineage>
        <taxon>Bacteria</taxon>
        <taxon>Pseudomonadati</taxon>
        <taxon>Pseudomonadota</taxon>
        <taxon>Alphaproteobacteria</taxon>
        <taxon>Hyphomicrobiales</taxon>
        <taxon>Boseaceae</taxon>
        <taxon>Bosea</taxon>
    </lineage>
</organism>
<comment type="caution">
    <text evidence="2">The sequence shown here is derived from an EMBL/GenBank/DDBJ whole genome shotgun (WGS) entry which is preliminary data.</text>
</comment>
<feature type="chain" id="PRO_5030068221" evidence="1">
    <location>
        <begin position="24"/>
        <end position="82"/>
    </location>
</feature>
<reference evidence="3" key="1">
    <citation type="submission" date="2018-07" db="EMBL/GenBank/DDBJ databases">
        <authorList>
            <person name="Safronova V.I."/>
            <person name="Chirak E.R."/>
            <person name="Sazanova A.L."/>
        </authorList>
    </citation>
    <scope>NUCLEOTIDE SEQUENCE [LARGE SCALE GENOMIC DNA]</scope>
    <source>
        <strain evidence="3">RCAM04685</strain>
    </source>
</reference>
<proteinExistence type="predicted"/>
<protein>
    <submittedName>
        <fullName evidence="2">Uncharacterized protein</fullName>
    </submittedName>
</protein>
<feature type="signal peptide" evidence="1">
    <location>
        <begin position="1"/>
        <end position="23"/>
    </location>
</feature>
<dbReference type="EMBL" id="QQTP01000015">
    <property type="protein sequence ID" value="RDJ20751.1"/>
    <property type="molecule type" value="Genomic_DNA"/>
</dbReference>
<evidence type="ECO:0000256" key="1">
    <source>
        <dbReference type="SAM" id="SignalP"/>
    </source>
</evidence>
<dbReference type="RefSeq" id="WP_114831567.1">
    <property type="nucleotide sequence ID" value="NZ_QQTO01000037.1"/>
</dbReference>
<dbReference type="AlphaFoldDB" id="A0A370L0I4"/>
<dbReference type="Proteomes" id="UP000255207">
    <property type="component" value="Unassembled WGS sequence"/>
</dbReference>
<name>A0A370L0I4_9HYPH</name>